<dbReference type="AlphaFoldDB" id="A0A0E9UDF5"/>
<sequence>MCNASVITACIHCSKQHLHVYRTGHVFNGLMFFCLIV</sequence>
<protein>
    <submittedName>
        <fullName evidence="1">Uncharacterized protein</fullName>
    </submittedName>
</protein>
<name>A0A0E9UDF5_ANGAN</name>
<dbReference type="EMBL" id="GBXM01044766">
    <property type="protein sequence ID" value="JAH63811.1"/>
    <property type="molecule type" value="Transcribed_RNA"/>
</dbReference>
<accession>A0A0E9UDF5</accession>
<organism evidence="1">
    <name type="scientific">Anguilla anguilla</name>
    <name type="common">European freshwater eel</name>
    <name type="synonym">Muraena anguilla</name>
    <dbReference type="NCBI Taxonomy" id="7936"/>
    <lineage>
        <taxon>Eukaryota</taxon>
        <taxon>Metazoa</taxon>
        <taxon>Chordata</taxon>
        <taxon>Craniata</taxon>
        <taxon>Vertebrata</taxon>
        <taxon>Euteleostomi</taxon>
        <taxon>Actinopterygii</taxon>
        <taxon>Neopterygii</taxon>
        <taxon>Teleostei</taxon>
        <taxon>Anguilliformes</taxon>
        <taxon>Anguillidae</taxon>
        <taxon>Anguilla</taxon>
    </lineage>
</organism>
<reference evidence="1" key="2">
    <citation type="journal article" date="2015" name="Fish Shellfish Immunol.">
        <title>Early steps in the European eel (Anguilla anguilla)-Vibrio vulnificus interaction in the gills: Role of the RtxA13 toxin.</title>
        <authorList>
            <person name="Callol A."/>
            <person name="Pajuelo D."/>
            <person name="Ebbesson L."/>
            <person name="Teles M."/>
            <person name="MacKenzie S."/>
            <person name="Amaro C."/>
        </authorList>
    </citation>
    <scope>NUCLEOTIDE SEQUENCE</scope>
</reference>
<proteinExistence type="predicted"/>
<reference evidence="1" key="1">
    <citation type="submission" date="2014-11" db="EMBL/GenBank/DDBJ databases">
        <authorList>
            <person name="Amaro Gonzalez C."/>
        </authorList>
    </citation>
    <scope>NUCLEOTIDE SEQUENCE</scope>
</reference>
<evidence type="ECO:0000313" key="1">
    <source>
        <dbReference type="EMBL" id="JAH63811.1"/>
    </source>
</evidence>